<dbReference type="RefSeq" id="WP_157460497.1">
    <property type="nucleotide sequence ID" value="NZ_WQLB01000028.1"/>
</dbReference>
<dbReference type="Gene3D" id="1.10.10.1320">
    <property type="entry name" value="Anti-sigma factor, zinc-finger domain"/>
    <property type="match status" value="1"/>
</dbReference>
<comment type="caution">
    <text evidence="1">The sequence shown here is derived from an EMBL/GenBank/DDBJ whole genome shotgun (WGS) entry which is preliminary data.</text>
</comment>
<dbReference type="InterPro" id="IPR015943">
    <property type="entry name" value="WD40/YVTN_repeat-like_dom_sf"/>
</dbReference>
<protein>
    <recommendedName>
        <fullName evidence="3">Zinc-finger domain-containing protein</fullName>
    </recommendedName>
</protein>
<sequence length="395" mass="41106">MAGLETHCPLVQGELHRHVAHNEPLSGAAQAHLRSCAECRAELALLRGVQAALLAEVPSMAPPPAVRAQVLARARRPARRWWPAALSAAAAVGALLTLNLLGPSRGVAGALPDPAVVVSAGRDLLVASNDHQGTLTLLRGGQVQATLTAPAAQTPWFTEGVRLGRRVFLADAANDRVLELTLTPLRLTRTHRVPDGVAGLSADSGAAGGRVYFKSVRGAVGTLDGAQVTLAREAGMPLADAMDGVLLLGGHLLVTHHLRGEVCVLDPDTLAVRRRLPLGGMPVALAAVRDGVLVLDVQGRLLRLRGDLSVAQTWAVGGHPDKLSVNGDVAVLTDRSGAVTRVPLRGGPATRTQLTHPMDVEVLPDGTFAVAEGGRGLRVLDGALQTQRAVGRPPE</sequence>
<evidence type="ECO:0008006" key="3">
    <source>
        <dbReference type="Google" id="ProtNLM"/>
    </source>
</evidence>
<dbReference type="SUPFAM" id="SSF63829">
    <property type="entry name" value="Calcium-dependent phosphotriesterase"/>
    <property type="match status" value="1"/>
</dbReference>
<evidence type="ECO:0000313" key="2">
    <source>
        <dbReference type="Proteomes" id="UP000483286"/>
    </source>
</evidence>
<dbReference type="Gene3D" id="2.130.10.10">
    <property type="entry name" value="YVTN repeat-like/Quinoprotein amine dehydrogenase"/>
    <property type="match status" value="1"/>
</dbReference>
<dbReference type="Proteomes" id="UP000483286">
    <property type="component" value="Unassembled WGS sequence"/>
</dbReference>
<dbReference type="AlphaFoldDB" id="A0A7C9MAR3"/>
<evidence type="ECO:0000313" key="1">
    <source>
        <dbReference type="EMBL" id="MVN88439.1"/>
    </source>
</evidence>
<organism evidence="1 2">
    <name type="scientific">Deinococcus arboris</name>
    <dbReference type="NCBI Taxonomy" id="2682977"/>
    <lineage>
        <taxon>Bacteria</taxon>
        <taxon>Thermotogati</taxon>
        <taxon>Deinococcota</taxon>
        <taxon>Deinococci</taxon>
        <taxon>Deinococcales</taxon>
        <taxon>Deinococcaceae</taxon>
        <taxon>Deinococcus</taxon>
    </lineage>
</organism>
<dbReference type="InterPro" id="IPR041916">
    <property type="entry name" value="Anti_sigma_zinc_sf"/>
</dbReference>
<proteinExistence type="predicted"/>
<name>A0A7C9MAR3_9DEIO</name>
<dbReference type="EMBL" id="WQLB01000028">
    <property type="protein sequence ID" value="MVN88439.1"/>
    <property type="molecule type" value="Genomic_DNA"/>
</dbReference>
<accession>A0A7C9MAR3</accession>
<gene>
    <name evidence="1" type="ORF">GO986_16985</name>
</gene>
<reference evidence="1 2" key="1">
    <citation type="submission" date="2019-12" db="EMBL/GenBank/DDBJ databases">
        <title>Deinococcus sp. HMF7620 Genome sequencing and assembly.</title>
        <authorList>
            <person name="Kang H."/>
            <person name="Kim H."/>
            <person name="Joh K."/>
        </authorList>
    </citation>
    <scope>NUCLEOTIDE SEQUENCE [LARGE SCALE GENOMIC DNA]</scope>
    <source>
        <strain evidence="1 2">HMF7620</strain>
    </source>
</reference>
<keyword evidence="2" id="KW-1185">Reference proteome</keyword>